<dbReference type="InterPro" id="IPR025883">
    <property type="entry name" value="Cadherin-like_domain"/>
</dbReference>
<dbReference type="Proteomes" id="UP000018895">
    <property type="component" value="Unassembled WGS sequence"/>
</dbReference>
<dbReference type="AlphaFoldDB" id="W4QBA2"/>
<comment type="caution">
    <text evidence="4">The sequence shown here is derived from an EMBL/GenBank/DDBJ whole genome shotgun (WGS) entry which is preliminary data.</text>
</comment>
<dbReference type="EMBL" id="BAUU01000001">
    <property type="protein sequence ID" value="GAE28674.1"/>
    <property type="molecule type" value="Genomic_DNA"/>
</dbReference>
<reference evidence="4" key="1">
    <citation type="journal article" date="2014" name="Genome Announc.">
        <title>Draft Genome Sequences of Three Alkaliphilic Bacillus Strains, Bacillus wakoensis JCM 9140T, Bacillus akibai JCM 9157T, and Bacillus hemicellulosilyticus JCM 9152T.</title>
        <authorList>
            <person name="Yuki M."/>
            <person name="Oshima K."/>
            <person name="Suda W."/>
            <person name="Oshida Y."/>
            <person name="Kitamura K."/>
            <person name="Iida T."/>
            <person name="Hattori M."/>
            <person name="Ohkuma M."/>
        </authorList>
    </citation>
    <scope>NUCLEOTIDE SEQUENCE [LARGE SCALE GENOMIC DNA]</scope>
    <source>
        <strain evidence="4">JCM 9152</strain>
    </source>
</reference>
<dbReference type="InterPro" id="IPR042229">
    <property type="entry name" value="Listeria/Bacterioides_rpt_sf"/>
</dbReference>
<evidence type="ECO:0000256" key="2">
    <source>
        <dbReference type="SAM" id="Phobius"/>
    </source>
</evidence>
<accession>W4QBA2</accession>
<feature type="domain" description="Cadherin-like beta-sandwich-like" evidence="3">
    <location>
        <begin position="252"/>
        <end position="342"/>
    </location>
</feature>
<evidence type="ECO:0000313" key="4">
    <source>
        <dbReference type="EMBL" id="GAE28674.1"/>
    </source>
</evidence>
<name>W4QBA2_9BACI</name>
<gene>
    <name evidence="4" type="ORF">JCM9152_2</name>
</gene>
<dbReference type="OrthoDB" id="2938694at2"/>
<sequence length="604" mass="67896">MTFYAQWSVNQYELRYEGNGEDGGNAPEAESVAYGSEVTVSDSHTLSRTGYTFVGWNTEADGSGEFYSEGDAFTQDAGDVTFYAQWSVNQYELRYEGNGKDGGSVPEAESVVYGSEVEVADRHTLSRTGYTFVGWNTEADGSGEFYSEGDTFTLGAGDLTFYAQWSVIQYKLRYEGNGQDEGSAPATKEVTYGSETTVADSHTLSRMGYTFVGWNTEADGSGTTFNPGDTFRMEGESITLHAQWGSNNALLSELVISDGLLSPVFEAERTHYTVEVGHHVESITFTPSLQDERSTIEINGNEIVSGQPSSHFSLDERMNTILIEITSEDGSTMAYTVDVLRRVPIETAQLTRTIDYVIMDDESIRMLDNDGILIVTLKDELDDVIEVRFTQSQVQQLQEKAVFVQVVKEDVSLQIPFVNFDQEKDLNLTLQKKDQKLDEFVHAARAASSIYQFNIFQDGEWISVFDHEIELSFAVNSDGMNREELQVYYYNPDIQEWELIGGSYSNGYIQANTNHFSTFAVFHLSDFEEFISEDEPKEIVRDVKPDDEEVIEEDQMLEENDEGESLPTTATPSYNKMMMGVMLLIAGMIMLLSYRRYRAKGMRN</sequence>
<evidence type="ECO:0000259" key="3">
    <source>
        <dbReference type="Pfam" id="PF12733"/>
    </source>
</evidence>
<proteinExistence type="predicted"/>
<keyword evidence="2" id="KW-1133">Transmembrane helix</keyword>
<evidence type="ECO:0000313" key="5">
    <source>
        <dbReference type="Proteomes" id="UP000018895"/>
    </source>
</evidence>
<evidence type="ECO:0000256" key="1">
    <source>
        <dbReference type="ARBA" id="ARBA00004196"/>
    </source>
</evidence>
<dbReference type="RefSeq" id="WP_052015407.1">
    <property type="nucleotide sequence ID" value="NZ_BAUU01000001.1"/>
</dbReference>
<dbReference type="GO" id="GO:0030313">
    <property type="term" value="C:cell envelope"/>
    <property type="evidence" value="ECO:0007669"/>
    <property type="project" value="UniProtKB-SubCell"/>
</dbReference>
<feature type="transmembrane region" description="Helical" evidence="2">
    <location>
        <begin position="577"/>
        <end position="594"/>
    </location>
</feature>
<comment type="subcellular location">
    <subcellularLocation>
        <location evidence="1">Cell envelope</location>
    </subcellularLocation>
</comment>
<dbReference type="InterPro" id="IPR013378">
    <property type="entry name" value="InlB-like_B-rpt"/>
</dbReference>
<keyword evidence="5" id="KW-1185">Reference proteome</keyword>
<dbReference type="NCBIfam" id="TIGR02543">
    <property type="entry name" value="List_Bact_rpt"/>
    <property type="match status" value="3"/>
</dbReference>
<keyword evidence="2" id="KW-0472">Membrane</keyword>
<dbReference type="Pfam" id="PF09479">
    <property type="entry name" value="Flg_new"/>
    <property type="match status" value="3"/>
</dbReference>
<dbReference type="Gene3D" id="2.60.40.4270">
    <property type="entry name" value="Listeria-Bacteroides repeat domain"/>
    <property type="match status" value="3"/>
</dbReference>
<protein>
    <submittedName>
        <fullName evidence="4">VCBS repeat</fullName>
    </submittedName>
</protein>
<organism evidence="4 5">
    <name type="scientific">Halalkalibacter hemicellulosilyticusJCM 9152</name>
    <dbReference type="NCBI Taxonomy" id="1236971"/>
    <lineage>
        <taxon>Bacteria</taxon>
        <taxon>Bacillati</taxon>
        <taxon>Bacillota</taxon>
        <taxon>Bacilli</taxon>
        <taxon>Bacillales</taxon>
        <taxon>Bacillaceae</taxon>
        <taxon>Halalkalibacter</taxon>
    </lineage>
</organism>
<dbReference type="Pfam" id="PF12733">
    <property type="entry name" value="Cadherin-like"/>
    <property type="match status" value="1"/>
</dbReference>
<keyword evidence="2" id="KW-0812">Transmembrane</keyword>
<dbReference type="STRING" id="1236971.JCM9152_2"/>